<evidence type="ECO:0000256" key="1">
    <source>
        <dbReference type="SAM" id="MobiDB-lite"/>
    </source>
</evidence>
<evidence type="ECO:0000313" key="4">
    <source>
        <dbReference type="Proteomes" id="UP000006039"/>
    </source>
</evidence>
<reference evidence="3" key="4">
    <citation type="journal article" date="2015" name="G3 (Bethesda)">
        <title>Genome sequences of three phytopathogenic species of the Magnaporthaceae family of fungi.</title>
        <authorList>
            <person name="Okagaki L.H."/>
            <person name="Nunes C.C."/>
            <person name="Sailsbery J."/>
            <person name="Clay B."/>
            <person name="Brown D."/>
            <person name="John T."/>
            <person name="Oh Y."/>
            <person name="Young N."/>
            <person name="Fitzgerald M."/>
            <person name="Haas B.J."/>
            <person name="Zeng Q."/>
            <person name="Young S."/>
            <person name="Adiconis X."/>
            <person name="Fan L."/>
            <person name="Levin J.Z."/>
            <person name="Mitchell T.K."/>
            <person name="Okubara P.A."/>
            <person name="Farman M.L."/>
            <person name="Kohn L.M."/>
            <person name="Birren B."/>
            <person name="Ma L.-J."/>
            <person name="Dean R.A."/>
        </authorList>
    </citation>
    <scope>NUCLEOTIDE SEQUENCE</scope>
    <source>
        <strain evidence="3">R3-111a-1</strain>
    </source>
</reference>
<dbReference type="OrthoDB" id="5427059at2759"/>
<evidence type="ECO:0008006" key="5">
    <source>
        <dbReference type="Google" id="ProtNLM"/>
    </source>
</evidence>
<reference evidence="3" key="5">
    <citation type="submission" date="2018-04" db="UniProtKB">
        <authorList>
            <consortium name="EnsemblFungi"/>
        </authorList>
    </citation>
    <scope>IDENTIFICATION</scope>
    <source>
        <strain evidence="3">R3-111a-1</strain>
    </source>
</reference>
<sequence length="416" mass="46444">MTFGPEGMNHGKVSRAHGLPPAQRRGRLVRCVPSAGVATAPSEMFSPDQLPRSPTAGKAERPFQLSIDVALDILEYVDSPGTLFSAVLTSRVFWFAFESRRQHVLRCVLERYITPSLLPLAVAALEADRARGWDAVEPVLRRSLGADPDEAAAAAAHTIGDDDPPPPRSSDPLACLSPLTRETAAALTGVHRAVEKFTLELARPALALFRSICTEGDGGEKTGRRRRRRRLEPTRREVQRIQRALYRYQIYCSTAGRASVGDARRSMALDDVAAAAEAAVDAPWTKEQRHRAQTLLLGRWPTVANEQLACACDFLEAKMQHYFEAVAKHDVEWGARKIDWVDPHMAIPHRRFLLNGGLVPLYRLSRTADEGEWKRIIEEIDLPIDCDQVQFCFLETLEGKLAMLRQTWTGTWMPRP</sequence>
<dbReference type="VEuPathDB" id="FungiDB:GGTG_14287"/>
<dbReference type="HOGENOM" id="CLU_660641_0_0_1"/>
<dbReference type="EnsemblFungi" id="EJT68136">
    <property type="protein sequence ID" value="EJT68136"/>
    <property type="gene ID" value="GGTG_14287"/>
</dbReference>
<name>J3PL43_GAET3</name>
<reference evidence="2" key="2">
    <citation type="submission" date="2010-07" db="EMBL/GenBank/DDBJ databases">
        <authorList>
            <consortium name="The Broad Institute Genome Sequencing Platform"/>
            <consortium name="Broad Institute Genome Sequencing Center for Infectious Disease"/>
            <person name="Ma L.-J."/>
            <person name="Dead R."/>
            <person name="Young S."/>
            <person name="Zeng Q."/>
            <person name="Koehrsen M."/>
            <person name="Alvarado L."/>
            <person name="Berlin A."/>
            <person name="Chapman S.B."/>
            <person name="Chen Z."/>
            <person name="Freedman E."/>
            <person name="Gellesch M."/>
            <person name="Goldberg J."/>
            <person name="Griggs A."/>
            <person name="Gujja S."/>
            <person name="Heilman E.R."/>
            <person name="Heiman D."/>
            <person name="Hepburn T."/>
            <person name="Howarth C."/>
            <person name="Jen D."/>
            <person name="Larson L."/>
            <person name="Mehta T."/>
            <person name="Neiman D."/>
            <person name="Pearson M."/>
            <person name="Roberts A."/>
            <person name="Saif S."/>
            <person name="Shea T."/>
            <person name="Shenoy N."/>
            <person name="Sisk P."/>
            <person name="Stolte C."/>
            <person name="Sykes S."/>
            <person name="Walk T."/>
            <person name="White J."/>
            <person name="Yandava C."/>
            <person name="Haas B."/>
            <person name="Nusbaum C."/>
            <person name="Birren B."/>
        </authorList>
    </citation>
    <scope>NUCLEOTIDE SEQUENCE</scope>
    <source>
        <strain evidence="2">R3-111a-1</strain>
    </source>
</reference>
<dbReference type="Proteomes" id="UP000006039">
    <property type="component" value="Unassembled WGS sequence"/>
</dbReference>
<feature type="region of interest" description="Disordered" evidence="1">
    <location>
        <begin position="151"/>
        <end position="173"/>
    </location>
</feature>
<reference evidence="2" key="3">
    <citation type="submission" date="2010-09" db="EMBL/GenBank/DDBJ databases">
        <title>Annotation of Gaeumannomyces graminis var. tritici R3-111a-1.</title>
        <authorList>
            <consortium name="The Broad Institute Genome Sequencing Platform"/>
            <person name="Ma L.-J."/>
            <person name="Dead R."/>
            <person name="Young S.K."/>
            <person name="Zeng Q."/>
            <person name="Gargeya S."/>
            <person name="Fitzgerald M."/>
            <person name="Haas B."/>
            <person name="Abouelleil A."/>
            <person name="Alvarado L."/>
            <person name="Arachchi H.M."/>
            <person name="Berlin A."/>
            <person name="Brown A."/>
            <person name="Chapman S.B."/>
            <person name="Chen Z."/>
            <person name="Dunbar C."/>
            <person name="Freedman E."/>
            <person name="Gearin G."/>
            <person name="Gellesch M."/>
            <person name="Goldberg J."/>
            <person name="Griggs A."/>
            <person name="Gujja S."/>
            <person name="Heiman D."/>
            <person name="Howarth C."/>
            <person name="Larson L."/>
            <person name="Lui A."/>
            <person name="MacDonald P.J.P."/>
            <person name="Mehta T."/>
            <person name="Montmayeur A."/>
            <person name="Murphy C."/>
            <person name="Neiman D."/>
            <person name="Pearson M."/>
            <person name="Priest M."/>
            <person name="Roberts A."/>
            <person name="Saif S."/>
            <person name="Shea T."/>
            <person name="Shenoy N."/>
            <person name="Sisk P."/>
            <person name="Stolte C."/>
            <person name="Sykes S."/>
            <person name="Yandava C."/>
            <person name="Wortman J."/>
            <person name="Nusbaum C."/>
            <person name="Birren B."/>
        </authorList>
    </citation>
    <scope>NUCLEOTIDE SEQUENCE</scope>
    <source>
        <strain evidence="2">R3-111a-1</strain>
    </source>
</reference>
<organism evidence="2">
    <name type="scientific">Gaeumannomyces tritici (strain R3-111a-1)</name>
    <name type="common">Wheat and barley take-all root rot fungus</name>
    <name type="synonym">Gaeumannomyces graminis var. tritici</name>
    <dbReference type="NCBI Taxonomy" id="644352"/>
    <lineage>
        <taxon>Eukaryota</taxon>
        <taxon>Fungi</taxon>
        <taxon>Dikarya</taxon>
        <taxon>Ascomycota</taxon>
        <taxon>Pezizomycotina</taxon>
        <taxon>Sordariomycetes</taxon>
        <taxon>Sordariomycetidae</taxon>
        <taxon>Magnaporthales</taxon>
        <taxon>Magnaporthaceae</taxon>
        <taxon>Gaeumannomyces</taxon>
    </lineage>
</organism>
<proteinExistence type="predicted"/>
<dbReference type="STRING" id="644352.J3PL43"/>
<dbReference type="AlphaFoldDB" id="J3PL43"/>
<keyword evidence="4" id="KW-1185">Reference proteome</keyword>
<protein>
    <recommendedName>
        <fullName evidence="5">F-box domain-containing protein</fullName>
    </recommendedName>
</protein>
<dbReference type="EMBL" id="GL385614">
    <property type="protein sequence ID" value="EJT68136.1"/>
    <property type="molecule type" value="Genomic_DNA"/>
</dbReference>
<dbReference type="eggNOG" id="ENOG502SPB7">
    <property type="taxonomic scope" value="Eukaryota"/>
</dbReference>
<gene>
    <name evidence="3" type="primary">20354745</name>
    <name evidence="2" type="ORF">GGTG_14287</name>
</gene>
<reference evidence="4" key="1">
    <citation type="submission" date="2010-07" db="EMBL/GenBank/DDBJ databases">
        <title>The genome sequence of Gaeumannomyces graminis var. tritici strain R3-111a-1.</title>
        <authorList>
            <consortium name="The Broad Institute Genome Sequencing Platform"/>
            <person name="Ma L.-J."/>
            <person name="Dead R."/>
            <person name="Young S."/>
            <person name="Zeng Q."/>
            <person name="Koehrsen M."/>
            <person name="Alvarado L."/>
            <person name="Berlin A."/>
            <person name="Chapman S.B."/>
            <person name="Chen Z."/>
            <person name="Freedman E."/>
            <person name="Gellesch M."/>
            <person name="Goldberg J."/>
            <person name="Griggs A."/>
            <person name="Gujja S."/>
            <person name="Heilman E.R."/>
            <person name="Heiman D."/>
            <person name="Hepburn T."/>
            <person name="Howarth C."/>
            <person name="Jen D."/>
            <person name="Larson L."/>
            <person name="Mehta T."/>
            <person name="Neiman D."/>
            <person name="Pearson M."/>
            <person name="Roberts A."/>
            <person name="Saif S."/>
            <person name="Shea T."/>
            <person name="Shenoy N."/>
            <person name="Sisk P."/>
            <person name="Stolte C."/>
            <person name="Sykes S."/>
            <person name="Walk T."/>
            <person name="White J."/>
            <person name="Yandava C."/>
            <person name="Haas B."/>
            <person name="Nusbaum C."/>
            <person name="Birren B."/>
        </authorList>
    </citation>
    <scope>NUCLEOTIDE SEQUENCE [LARGE SCALE GENOMIC DNA]</scope>
    <source>
        <strain evidence="4">R3-111a-1</strain>
    </source>
</reference>
<evidence type="ECO:0000313" key="2">
    <source>
        <dbReference type="EMBL" id="EJT68136.1"/>
    </source>
</evidence>
<accession>J3PL43</accession>
<evidence type="ECO:0000313" key="3">
    <source>
        <dbReference type="EnsemblFungi" id="EJT68136"/>
    </source>
</evidence>
<dbReference type="RefSeq" id="XP_009230478.1">
    <property type="nucleotide sequence ID" value="XM_009232214.1"/>
</dbReference>
<dbReference type="GeneID" id="20354745"/>